<dbReference type="AlphaFoldDB" id="A0A8T2RQQ5"/>
<dbReference type="Proteomes" id="UP000825935">
    <property type="component" value="Chromosome 25"/>
</dbReference>
<feature type="chain" id="PRO_5035859507" evidence="1">
    <location>
        <begin position="34"/>
        <end position="106"/>
    </location>
</feature>
<evidence type="ECO:0000256" key="1">
    <source>
        <dbReference type="SAM" id="SignalP"/>
    </source>
</evidence>
<name>A0A8T2RQQ5_CERRI</name>
<keyword evidence="1" id="KW-0732">Signal</keyword>
<gene>
    <name evidence="2" type="ORF">KP509_25G044500</name>
</gene>
<sequence length="106" mass="11796">MPFMMHPYRSFMTIAFICCLLLLLFTGPPQADAQKVEILQFAHTRSGHSVEDGGFALWKPGSYHICTQAVDRPADAATCICSESGLCLRHLLLALMLLHLELHVRA</sequence>
<dbReference type="EMBL" id="CM035430">
    <property type="protein sequence ID" value="KAH7298460.1"/>
    <property type="molecule type" value="Genomic_DNA"/>
</dbReference>
<reference evidence="2" key="1">
    <citation type="submission" date="2021-08" db="EMBL/GenBank/DDBJ databases">
        <title>WGS assembly of Ceratopteris richardii.</title>
        <authorList>
            <person name="Marchant D.B."/>
            <person name="Chen G."/>
            <person name="Jenkins J."/>
            <person name="Shu S."/>
            <person name="Leebens-Mack J."/>
            <person name="Grimwood J."/>
            <person name="Schmutz J."/>
            <person name="Soltis P."/>
            <person name="Soltis D."/>
            <person name="Chen Z.-H."/>
        </authorList>
    </citation>
    <scope>NUCLEOTIDE SEQUENCE</scope>
    <source>
        <strain evidence="2">Whitten #5841</strain>
        <tissue evidence="2">Leaf</tissue>
    </source>
</reference>
<organism evidence="2 3">
    <name type="scientific">Ceratopteris richardii</name>
    <name type="common">Triangle waterfern</name>
    <dbReference type="NCBI Taxonomy" id="49495"/>
    <lineage>
        <taxon>Eukaryota</taxon>
        <taxon>Viridiplantae</taxon>
        <taxon>Streptophyta</taxon>
        <taxon>Embryophyta</taxon>
        <taxon>Tracheophyta</taxon>
        <taxon>Polypodiopsida</taxon>
        <taxon>Polypodiidae</taxon>
        <taxon>Polypodiales</taxon>
        <taxon>Pteridineae</taxon>
        <taxon>Pteridaceae</taxon>
        <taxon>Parkerioideae</taxon>
        <taxon>Ceratopteris</taxon>
    </lineage>
</organism>
<evidence type="ECO:0000313" key="2">
    <source>
        <dbReference type="EMBL" id="KAH7298460.1"/>
    </source>
</evidence>
<comment type="caution">
    <text evidence="2">The sequence shown here is derived from an EMBL/GenBank/DDBJ whole genome shotgun (WGS) entry which is preliminary data.</text>
</comment>
<keyword evidence="3" id="KW-1185">Reference proteome</keyword>
<accession>A0A8T2RQQ5</accession>
<evidence type="ECO:0000313" key="3">
    <source>
        <dbReference type="Proteomes" id="UP000825935"/>
    </source>
</evidence>
<protein>
    <submittedName>
        <fullName evidence="2">Uncharacterized protein</fullName>
    </submittedName>
</protein>
<feature type="signal peptide" evidence="1">
    <location>
        <begin position="1"/>
        <end position="33"/>
    </location>
</feature>
<proteinExistence type="predicted"/>